<evidence type="ECO:0000313" key="2">
    <source>
        <dbReference type="Proteomes" id="UP001460072"/>
    </source>
</evidence>
<protein>
    <submittedName>
        <fullName evidence="1">Nuclear transport factor 2 family protein</fullName>
    </submittedName>
</protein>
<sequence>MKNKMLKTIFLSTVSILFIGCQAKKDEPIAIDKEQIKNEIQAIENKMAEMFNDRNVNASLYYDENAVSFSQNKPPINGRFEIEKSIKEDLAGFPKGYQIAFVVNEIFPSSDGIQVVEIGNYRVSDSTSTALYTGNYIAVFEKINGKYLCIRDMSASDRRLDSNIVAETEKK</sequence>
<dbReference type="Gene3D" id="3.10.450.50">
    <property type="match status" value="1"/>
</dbReference>
<dbReference type="EMBL" id="JBCGDO010000005">
    <property type="protein sequence ID" value="MEM0542101.1"/>
    <property type="molecule type" value="Genomic_DNA"/>
</dbReference>
<dbReference type="PROSITE" id="PS51257">
    <property type="entry name" value="PROKAR_LIPOPROTEIN"/>
    <property type="match status" value="1"/>
</dbReference>
<dbReference type="InterPro" id="IPR032710">
    <property type="entry name" value="NTF2-like_dom_sf"/>
</dbReference>
<name>A0ABU9N305_9FLAO</name>
<dbReference type="SUPFAM" id="SSF54427">
    <property type="entry name" value="NTF2-like"/>
    <property type="match status" value="1"/>
</dbReference>
<gene>
    <name evidence="1" type="ORF">WFZ85_05705</name>
</gene>
<organism evidence="1 2">
    <name type="scientific">Flavobacterium aureirubrum</name>
    <dbReference type="NCBI Taxonomy" id="3133147"/>
    <lineage>
        <taxon>Bacteria</taxon>
        <taxon>Pseudomonadati</taxon>
        <taxon>Bacteroidota</taxon>
        <taxon>Flavobacteriia</taxon>
        <taxon>Flavobacteriales</taxon>
        <taxon>Flavobacteriaceae</taxon>
        <taxon>Flavobacterium</taxon>
    </lineage>
</organism>
<evidence type="ECO:0000313" key="1">
    <source>
        <dbReference type="EMBL" id="MEM0542101.1"/>
    </source>
</evidence>
<dbReference type="Proteomes" id="UP001460072">
    <property type="component" value="Unassembled WGS sequence"/>
</dbReference>
<comment type="caution">
    <text evidence="1">The sequence shown here is derived from an EMBL/GenBank/DDBJ whole genome shotgun (WGS) entry which is preliminary data.</text>
</comment>
<dbReference type="RefSeq" id="WP_342695325.1">
    <property type="nucleotide sequence ID" value="NZ_JBCGDO010000005.1"/>
</dbReference>
<accession>A0ABU9N305</accession>
<keyword evidence="2" id="KW-1185">Reference proteome</keyword>
<reference evidence="1 2" key="1">
    <citation type="submission" date="2024-03" db="EMBL/GenBank/DDBJ databases">
        <title>Two novel species of the genus Flavobacterium exhibiting potentially degradation of complex polysaccharides.</title>
        <authorList>
            <person name="Lian X."/>
        </authorList>
    </citation>
    <scope>NUCLEOTIDE SEQUENCE [LARGE SCALE GENOMIC DNA]</scope>
    <source>
        <strain evidence="2">j3</strain>
    </source>
</reference>
<proteinExistence type="predicted"/>